<evidence type="ECO:0000256" key="1">
    <source>
        <dbReference type="SAM" id="MobiDB-lite"/>
    </source>
</evidence>
<dbReference type="AlphaFoldDB" id="A0A7K3LWZ0"/>
<protein>
    <recommendedName>
        <fullName evidence="4">Sensor domain-containing protein</fullName>
    </recommendedName>
</protein>
<gene>
    <name evidence="2" type="ORF">F7O44_00435</name>
</gene>
<dbReference type="EMBL" id="WLZY01000001">
    <property type="protein sequence ID" value="NDL55531.1"/>
    <property type="molecule type" value="Genomic_DNA"/>
</dbReference>
<comment type="caution">
    <text evidence="2">The sequence shown here is derived from an EMBL/GenBank/DDBJ whole genome shotgun (WGS) entry which is preliminary data.</text>
</comment>
<feature type="compositionally biased region" description="Polar residues" evidence="1">
    <location>
        <begin position="30"/>
        <end position="45"/>
    </location>
</feature>
<evidence type="ECO:0008006" key="4">
    <source>
        <dbReference type="Google" id="ProtNLM"/>
    </source>
</evidence>
<name>A0A7K3LWZ0_9ACTN</name>
<feature type="region of interest" description="Disordered" evidence="1">
    <location>
        <begin position="20"/>
        <end position="45"/>
    </location>
</feature>
<accession>A0A7K3LWZ0</accession>
<evidence type="ECO:0000313" key="3">
    <source>
        <dbReference type="Proteomes" id="UP000460435"/>
    </source>
</evidence>
<dbReference type="RefSeq" id="WP_162448238.1">
    <property type="nucleotide sequence ID" value="NZ_WLZY01000001.1"/>
</dbReference>
<dbReference type="PROSITE" id="PS51257">
    <property type="entry name" value="PROKAR_LIPOPROTEIN"/>
    <property type="match status" value="1"/>
</dbReference>
<keyword evidence="3" id="KW-1185">Reference proteome</keyword>
<reference evidence="2 3" key="1">
    <citation type="submission" date="2019-11" db="EMBL/GenBank/DDBJ databases">
        <authorList>
            <person name="Li X.-J."/>
            <person name="Feng X.-M."/>
        </authorList>
    </citation>
    <scope>NUCLEOTIDE SEQUENCE [LARGE SCALE GENOMIC DNA]</scope>
    <source>
        <strain evidence="2 3">XMNu-373</strain>
    </source>
</reference>
<dbReference type="Proteomes" id="UP000460435">
    <property type="component" value="Unassembled WGS sequence"/>
</dbReference>
<proteinExistence type="predicted"/>
<organism evidence="2 3">
    <name type="scientific">Phytoactinopolyspora mesophila</name>
    <dbReference type="NCBI Taxonomy" id="2650750"/>
    <lineage>
        <taxon>Bacteria</taxon>
        <taxon>Bacillati</taxon>
        <taxon>Actinomycetota</taxon>
        <taxon>Actinomycetes</taxon>
        <taxon>Jiangellales</taxon>
        <taxon>Jiangellaceae</taxon>
        <taxon>Phytoactinopolyspora</taxon>
    </lineage>
</organism>
<evidence type="ECO:0000313" key="2">
    <source>
        <dbReference type="EMBL" id="NDL55531.1"/>
    </source>
</evidence>
<sequence>MRPWLAVLVTAWLALTGCTGDEPADGQPGGASSNPDGGVLPTSTAPPIEHVQQVLDDARLTEQQLGMAADESYRRESGLQTPTFAYCGDHADPVDQLRLARTQRWWKNDAWPWPDEGGYTVGVEIVYYEPGGVEQTMEAFGQVPERCPEAHYASGTTATFAATQLPASFPAGAVALEDEWTYPEGAKAPGLIVAIPAGDVLGFLYIRGHEATVHQRADELARRLAGNVAEADALIKELRP</sequence>